<evidence type="ECO:0000313" key="5">
    <source>
        <dbReference type="Proteomes" id="UP000095209"/>
    </source>
</evidence>
<comment type="caution">
    <text evidence="4">The sequence shown here is derived from an EMBL/GenBank/DDBJ whole genome shotgun (WGS) entry which is preliminary data.</text>
</comment>
<evidence type="ECO:0000256" key="2">
    <source>
        <dbReference type="ARBA" id="ARBA00023295"/>
    </source>
</evidence>
<keyword evidence="1" id="KW-0378">Hydrolase</keyword>
<evidence type="ECO:0000313" key="4">
    <source>
        <dbReference type="EMBL" id="OEH91634.1"/>
    </source>
</evidence>
<organism evidence="4 5">
    <name type="scientific">Bacillus solimangrovi</name>
    <dbReference type="NCBI Taxonomy" id="1305675"/>
    <lineage>
        <taxon>Bacteria</taxon>
        <taxon>Bacillati</taxon>
        <taxon>Bacillota</taxon>
        <taxon>Bacilli</taxon>
        <taxon>Bacillales</taxon>
        <taxon>Bacillaceae</taxon>
        <taxon>Bacillus</taxon>
    </lineage>
</organism>
<name>A0A1E5LC25_9BACI</name>
<dbReference type="GO" id="GO:0005829">
    <property type="term" value="C:cytosol"/>
    <property type="evidence" value="ECO:0007669"/>
    <property type="project" value="TreeGrafter"/>
</dbReference>
<dbReference type="Pfam" id="PF01156">
    <property type="entry name" value="IU_nuc_hydro"/>
    <property type="match status" value="1"/>
</dbReference>
<protein>
    <recommendedName>
        <fullName evidence="3">Inosine/uridine-preferring nucleoside hydrolase domain-containing protein</fullName>
    </recommendedName>
</protein>
<dbReference type="GO" id="GO:0008477">
    <property type="term" value="F:purine nucleosidase activity"/>
    <property type="evidence" value="ECO:0007669"/>
    <property type="project" value="TreeGrafter"/>
</dbReference>
<feature type="domain" description="Inosine/uridine-preferring nucleoside hydrolase" evidence="3">
    <location>
        <begin position="5"/>
        <end position="301"/>
    </location>
</feature>
<dbReference type="PANTHER" id="PTHR12304">
    <property type="entry name" value="INOSINE-URIDINE PREFERRING NUCLEOSIDE HYDROLASE"/>
    <property type="match status" value="1"/>
</dbReference>
<sequence length="314" mass="35215">MKKLLIFTDIGVDDSFALMYALLHPELDVVGIVTEYGNISQQQAMQNAAYLLKVANRNDIPIIGGAQHPLSGEHPKSYPNIHGVHGLGDLVPPKTFDKDLNNFNLIFELIESYPNELIIVNFSRLTSLAMGFILSYSTMKLVKRYYIMGGAFLIPGNVTALAEVNFYSDPIAADIVMSMAHDIYLYPLNVTHYALINELNIKYLYEQNANCFASIIPSIYSFYFNAYKKDYPMIQGAPMHDLVSISGVTNLSICQYVQKPVTIQQDGEAKGVSIADFRPWIEPDSDANTKIAVTLDYELFQRNFLNSMLTPLNN</sequence>
<evidence type="ECO:0000259" key="3">
    <source>
        <dbReference type="Pfam" id="PF01156"/>
    </source>
</evidence>
<dbReference type="InterPro" id="IPR023186">
    <property type="entry name" value="IUNH"/>
</dbReference>
<dbReference type="InterPro" id="IPR036452">
    <property type="entry name" value="Ribo_hydro-like"/>
</dbReference>
<gene>
    <name evidence="4" type="ORF">BFG57_04490</name>
</gene>
<dbReference type="Gene3D" id="3.90.245.10">
    <property type="entry name" value="Ribonucleoside hydrolase-like"/>
    <property type="match status" value="1"/>
</dbReference>
<keyword evidence="2" id="KW-0326">Glycosidase</keyword>
<evidence type="ECO:0000256" key="1">
    <source>
        <dbReference type="ARBA" id="ARBA00022801"/>
    </source>
</evidence>
<keyword evidence="5" id="KW-1185">Reference proteome</keyword>
<dbReference type="GO" id="GO:0006152">
    <property type="term" value="P:purine nucleoside catabolic process"/>
    <property type="evidence" value="ECO:0007669"/>
    <property type="project" value="TreeGrafter"/>
</dbReference>
<dbReference type="OrthoDB" id="9797882at2"/>
<dbReference type="EMBL" id="MJEH01000055">
    <property type="protein sequence ID" value="OEH91634.1"/>
    <property type="molecule type" value="Genomic_DNA"/>
</dbReference>
<proteinExistence type="predicted"/>
<dbReference type="Proteomes" id="UP000095209">
    <property type="component" value="Unassembled WGS sequence"/>
</dbReference>
<dbReference type="RefSeq" id="WP_069718371.1">
    <property type="nucleotide sequence ID" value="NZ_MJEH01000055.1"/>
</dbReference>
<dbReference type="PANTHER" id="PTHR12304:SF4">
    <property type="entry name" value="URIDINE NUCLEOSIDASE"/>
    <property type="match status" value="1"/>
</dbReference>
<reference evidence="4 5" key="1">
    <citation type="submission" date="2016-08" db="EMBL/GenBank/DDBJ databases">
        <title>Genome of Bacillus solimangrovi GH2-4.</title>
        <authorList>
            <person name="Lim S."/>
            <person name="Kim B.-C."/>
        </authorList>
    </citation>
    <scope>NUCLEOTIDE SEQUENCE [LARGE SCALE GENOMIC DNA]</scope>
    <source>
        <strain evidence="4 5">GH2-4</strain>
    </source>
</reference>
<dbReference type="AlphaFoldDB" id="A0A1E5LC25"/>
<dbReference type="SUPFAM" id="SSF53590">
    <property type="entry name" value="Nucleoside hydrolase"/>
    <property type="match status" value="1"/>
</dbReference>
<dbReference type="InterPro" id="IPR001910">
    <property type="entry name" value="Inosine/uridine_hydrolase_dom"/>
</dbReference>
<dbReference type="CDD" id="cd00455">
    <property type="entry name" value="nuc_hydro"/>
    <property type="match status" value="1"/>
</dbReference>
<accession>A0A1E5LC25</accession>
<dbReference type="STRING" id="1305675.BFG57_04490"/>